<accession>A0A369XMX2</accession>
<dbReference type="AlphaFoldDB" id="A0A369XMX2"/>
<organism evidence="1 2">
    <name type="scientific">Candidatus Accumulibacter meliphilus</name>
    <dbReference type="NCBI Taxonomy" id="2211374"/>
    <lineage>
        <taxon>Bacteria</taxon>
        <taxon>Pseudomonadati</taxon>
        <taxon>Pseudomonadota</taxon>
        <taxon>Betaproteobacteria</taxon>
        <taxon>Candidatus Accumulibacter</taxon>
    </lineage>
</organism>
<protein>
    <submittedName>
        <fullName evidence="1">Uncharacterized protein</fullName>
    </submittedName>
</protein>
<proteinExistence type="predicted"/>
<dbReference type="EMBL" id="QPGA01000007">
    <property type="protein sequence ID" value="RDE51501.1"/>
    <property type="molecule type" value="Genomic_DNA"/>
</dbReference>
<dbReference type="Proteomes" id="UP000253831">
    <property type="component" value="Unassembled WGS sequence"/>
</dbReference>
<evidence type="ECO:0000313" key="2">
    <source>
        <dbReference type="Proteomes" id="UP000253831"/>
    </source>
</evidence>
<evidence type="ECO:0000313" key="1">
    <source>
        <dbReference type="EMBL" id="RDE51501.1"/>
    </source>
</evidence>
<sequence length="223" mass="24554">MQDRRFSKRKAQLKAGPRIAEAILDFVGHTPVSTELEARKPELRARAIAATAARRAAVTSSGLSLPPGPLGWLTLLPELRSLWQLQTQLVADIAACYGKTAELGREEMIYCLFRHTDAQAVRDLVAQIGQRFVVQRASRPQVQAVVLKIGMHIAQRLIGKGISRWIPVFGALGAGAYAYYDTAQVADTAIEFFAGVIDVEAEDATVVGDDADRDVDDERRWQR</sequence>
<gene>
    <name evidence="1" type="ORF">DVS81_06145</name>
</gene>
<reference evidence="1 2" key="1">
    <citation type="submission" date="2018-05" db="EMBL/GenBank/DDBJ databases">
        <title>Integrated omic analyses show evidence that a Ca. Accumulibacter phosphatis strain performs denitrification under micro-aerobic conditions.</title>
        <authorList>
            <person name="Camejo P.Y."/>
            <person name="Katherine M.D."/>
            <person name="Daniel N.R."/>
        </authorList>
    </citation>
    <scope>NUCLEOTIDE SEQUENCE [LARGE SCALE GENOMIC DNA]</scope>
    <source>
        <strain evidence="1">UW-LDO-IC</strain>
    </source>
</reference>
<name>A0A369XMX2_9PROT</name>
<comment type="caution">
    <text evidence="1">The sequence shown here is derived from an EMBL/GenBank/DDBJ whole genome shotgun (WGS) entry which is preliminary data.</text>
</comment>